<gene>
    <name evidence="3" type="ORF">ERS852411_02130</name>
    <name evidence="4" type="ORF">PNE06_01295</name>
</gene>
<dbReference type="EMBL" id="JAQLWV010000002">
    <property type="protein sequence ID" value="MDB7931696.1"/>
    <property type="molecule type" value="Genomic_DNA"/>
</dbReference>
<dbReference type="InterPro" id="IPR013559">
    <property type="entry name" value="YheO"/>
</dbReference>
<sequence>MASQLLQQYVKLTEFLGHTLGPDYEVALHDLTDRNRSIVAIANSHVSGRKLGAPLTNTALKILRDKSYESQDYLLHYRGVSADGRILRSSTFFIKQNGKLIGMLCINFDDSRYHAVSEEILRLCHPDKFVDTNFQVDTSRIDELSAIPAPPPERFHSSSGSVAEEAVYRALDRLGLSPLRLTPEERMEIIAGLEADGIFLLKGAVKPVADALQCSQASIYRYLSQIRRDRTGQHNQAEAE</sequence>
<evidence type="ECO:0000259" key="1">
    <source>
        <dbReference type="Pfam" id="PF08348"/>
    </source>
</evidence>
<dbReference type="Proteomes" id="UP001211173">
    <property type="component" value="Unassembled WGS sequence"/>
</dbReference>
<dbReference type="Pfam" id="PF13309">
    <property type="entry name" value="HTH_22"/>
    <property type="match status" value="1"/>
</dbReference>
<accession>A0A174HVS6</accession>
<reference evidence="4" key="2">
    <citation type="submission" date="2023-01" db="EMBL/GenBank/DDBJ databases">
        <title>Human gut microbiome strain richness.</title>
        <authorList>
            <person name="Chen-Liaw A."/>
        </authorList>
    </citation>
    <scope>NUCLEOTIDE SEQUENCE</scope>
    <source>
        <strain evidence="4">1001287st1_F4_1001285I_161205</strain>
    </source>
</reference>
<proteinExistence type="predicted"/>
<organism evidence="3 5">
    <name type="scientific">Flavonifractor plautii</name>
    <name type="common">Fusobacterium plautii</name>
    <dbReference type="NCBI Taxonomy" id="292800"/>
    <lineage>
        <taxon>Bacteria</taxon>
        <taxon>Bacillati</taxon>
        <taxon>Bacillota</taxon>
        <taxon>Clostridia</taxon>
        <taxon>Eubacteriales</taxon>
        <taxon>Oscillospiraceae</taxon>
        <taxon>Flavonifractor</taxon>
    </lineage>
</organism>
<dbReference type="Pfam" id="PF08348">
    <property type="entry name" value="PAS_6"/>
    <property type="match status" value="1"/>
</dbReference>
<evidence type="ECO:0000313" key="3">
    <source>
        <dbReference type="EMBL" id="CUO76945.1"/>
    </source>
</evidence>
<dbReference type="Proteomes" id="UP000095746">
    <property type="component" value="Unassembled WGS sequence"/>
</dbReference>
<dbReference type="InterPro" id="IPR039445">
    <property type="entry name" value="DauR-like_HTH"/>
</dbReference>
<dbReference type="PANTHER" id="PTHR35568:SF1">
    <property type="entry name" value="TRANSCRIPTIONAL REGULATOR DAUR"/>
    <property type="match status" value="1"/>
</dbReference>
<dbReference type="EMBL" id="CYZT01000165">
    <property type="protein sequence ID" value="CUO76945.1"/>
    <property type="molecule type" value="Genomic_DNA"/>
</dbReference>
<feature type="domain" description="Transcriptional regulator DauR-like HTH" evidence="2">
    <location>
        <begin position="164"/>
        <end position="223"/>
    </location>
</feature>
<dbReference type="InterPro" id="IPR039446">
    <property type="entry name" value="DauR-like"/>
</dbReference>
<reference evidence="3 5" key="1">
    <citation type="submission" date="2015-09" db="EMBL/GenBank/DDBJ databases">
        <authorList>
            <consortium name="Pathogen Informatics"/>
        </authorList>
    </citation>
    <scope>NUCLEOTIDE SEQUENCE [LARGE SCALE GENOMIC DNA]</scope>
    <source>
        <strain evidence="3 5">2789STDY5608854</strain>
    </source>
</reference>
<name>A0A174HVS6_FLAPL</name>
<dbReference type="AlphaFoldDB" id="A0A174HVS6"/>
<evidence type="ECO:0000313" key="4">
    <source>
        <dbReference type="EMBL" id="MDB7931696.1"/>
    </source>
</evidence>
<protein>
    <submittedName>
        <fullName evidence="4">PAS domain-containing protein</fullName>
    </submittedName>
    <submittedName>
        <fullName evidence="3">Uncharacterized protein conserved in bacteria</fullName>
    </submittedName>
</protein>
<evidence type="ECO:0000259" key="2">
    <source>
        <dbReference type="Pfam" id="PF13309"/>
    </source>
</evidence>
<feature type="domain" description="YheO-like" evidence="1">
    <location>
        <begin position="6"/>
        <end position="116"/>
    </location>
</feature>
<dbReference type="RefSeq" id="WP_009260845.1">
    <property type="nucleotide sequence ID" value="NZ_BAABXT010000001.1"/>
</dbReference>
<evidence type="ECO:0000313" key="5">
    <source>
        <dbReference type="Proteomes" id="UP000095746"/>
    </source>
</evidence>
<dbReference type="PANTHER" id="PTHR35568">
    <property type="entry name" value="TRANSCRIPTIONAL REGULATOR DAUR"/>
    <property type="match status" value="1"/>
</dbReference>